<reference evidence="4 5" key="1">
    <citation type="journal article" date="2024" name="J. Plant Pathol.">
        <title>Sequence and assembly of the genome of Seiridium unicorne, isolate CBS 538.82, causal agent of cypress canker disease.</title>
        <authorList>
            <person name="Scali E."/>
            <person name="Rocca G.D."/>
            <person name="Danti R."/>
            <person name="Garbelotto M."/>
            <person name="Barberini S."/>
            <person name="Baroncelli R."/>
            <person name="Emiliani G."/>
        </authorList>
    </citation>
    <scope>NUCLEOTIDE SEQUENCE [LARGE SCALE GENOMIC DNA]</scope>
    <source>
        <strain evidence="4 5">BM-138-508</strain>
    </source>
</reference>
<evidence type="ECO:0000256" key="2">
    <source>
        <dbReference type="SAM" id="MobiDB-lite"/>
    </source>
</evidence>
<dbReference type="EMBL" id="JARVKF010000438">
    <property type="protein sequence ID" value="KAK9413526.1"/>
    <property type="molecule type" value="Genomic_DNA"/>
</dbReference>
<comment type="caution">
    <text evidence="4">The sequence shown here is derived from an EMBL/GenBank/DDBJ whole genome shotgun (WGS) entry which is preliminary data.</text>
</comment>
<feature type="repeat" description="RCC1" evidence="1">
    <location>
        <begin position="277"/>
        <end position="340"/>
    </location>
</feature>
<dbReference type="SUPFAM" id="SSF50985">
    <property type="entry name" value="RCC1/BLIP-II"/>
    <property type="match status" value="1"/>
</dbReference>
<name>A0ABR2UGB9_9PEZI</name>
<evidence type="ECO:0000256" key="1">
    <source>
        <dbReference type="PROSITE-ProRule" id="PRU00235"/>
    </source>
</evidence>
<feature type="transmembrane region" description="Helical" evidence="3">
    <location>
        <begin position="50"/>
        <end position="71"/>
    </location>
</feature>
<feature type="region of interest" description="Disordered" evidence="2">
    <location>
        <begin position="25"/>
        <end position="45"/>
    </location>
</feature>
<dbReference type="PROSITE" id="PS50012">
    <property type="entry name" value="RCC1_3"/>
    <property type="match status" value="3"/>
</dbReference>
<evidence type="ECO:0000313" key="5">
    <source>
        <dbReference type="Proteomes" id="UP001408356"/>
    </source>
</evidence>
<gene>
    <name evidence="4" type="ORF">SUNI508_11848</name>
</gene>
<dbReference type="PANTHER" id="PTHR47563">
    <property type="entry name" value="PROTEIN FMP25, MITOCHONDRIAL"/>
    <property type="match status" value="1"/>
</dbReference>
<sequence>MLPYRVSMRQAPLACRRSLRPTPSFRRQSVRYASSGGGPPGGPGSGAGRVLAGAAVAFVGAGLVMTLWPAYITEPAKPAQATINYEKARPKPQTTEDNRDIISSQHLQVKKSWENPGVYAWGANAGRVAAPDSAENVIKTPRRITYFDGQLLRDIKLDRDFGAALTEKGDLVQWGTGFSKDDPKPVTTIKGKDLIKLAISRDRILALSKAGLVYTLPVSNSDQSSSSKEQSSSWLGLWSSPSSASYRKLDVPNLGWGESVTDIVSGLDHALVLTNKGRVFSSASSNSEFPSRGQLGIPGLSWATRPQGPYDQPHEIPQLKGFHISQIAAGDYHSLALDKDGKVFVFGDNTSGQLGFEAEKEIPYVDGPIPLPFTTIYKGTNQLPRVTSIAAGGANSFFAVDATRITGQPGSQREKMEIAPARNMGQVTADTWACGSGIYGSLGNGRWTHISLGPTKIKPLSGLFEWDEKNNAVIPIRLTRLSVGSTHAAAVMDNVTSVNTSANAVTENDTNWGADVVWWGGNEHYQLGTGKRNNVNTPTYIGPLDGGAGDAEKGRKGEQHRFQITPRTTTRLGEGGKGRKVSVEQRVECGRFVTAVYSGT</sequence>
<dbReference type="PROSITE" id="PS00626">
    <property type="entry name" value="RCC1_2"/>
    <property type="match status" value="1"/>
</dbReference>
<keyword evidence="3" id="KW-0812">Transmembrane</keyword>
<accession>A0ABR2UGB9</accession>
<evidence type="ECO:0000256" key="3">
    <source>
        <dbReference type="SAM" id="Phobius"/>
    </source>
</evidence>
<feature type="region of interest" description="Disordered" evidence="2">
    <location>
        <begin position="218"/>
        <end position="237"/>
    </location>
</feature>
<organism evidence="4 5">
    <name type="scientific">Seiridium unicorne</name>
    <dbReference type="NCBI Taxonomy" id="138068"/>
    <lineage>
        <taxon>Eukaryota</taxon>
        <taxon>Fungi</taxon>
        <taxon>Dikarya</taxon>
        <taxon>Ascomycota</taxon>
        <taxon>Pezizomycotina</taxon>
        <taxon>Sordariomycetes</taxon>
        <taxon>Xylariomycetidae</taxon>
        <taxon>Amphisphaeriales</taxon>
        <taxon>Sporocadaceae</taxon>
        <taxon>Seiridium</taxon>
    </lineage>
</organism>
<proteinExistence type="predicted"/>
<dbReference type="PANTHER" id="PTHR47563:SF1">
    <property type="entry name" value="PROTEIN FMP25, MITOCHONDRIAL"/>
    <property type="match status" value="1"/>
</dbReference>
<keyword evidence="5" id="KW-1185">Reference proteome</keyword>
<protein>
    <submittedName>
        <fullName evidence="4">Regulator of chromosome condensation 1/beta-lactamase-inhibitor protein II</fullName>
    </submittedName>
</protein>
<keyword evidence="3" id="KW-0472">Membrane</keyword>
<dbReference type="InterPro" id="IPR053245">
    <property type="entry name" value="MitoProcess-Associated"/>
</dbReference>
<dbReference type="Gene3D" id="2.130.10.30">
    <property type="entry name" value="Regulator of chromosome condensation 1/beta-lactamase-inhibitor protein II"/>
    <property type="match status" value="2"/>
</dbReference>
<keyword evidence="3" id="KW-1133">Transmembrane helix</keyword>
<feature type="compositionally biased region" description="Gly residues" evidence="2">
    <location>
        <begin position="35"/>
        <end position="45"/>
    </location>
</feature>
<feature type="compositionally biased region" description="Low complexity" evidence="2">
    <location>
        <begin position="219"/>
        <end position="237"/>
    </location>
</feature>
<dbReference type="Pfam" id="PF13540">
    <property type="entry name" value="RCC1_2"/>
    <property type="match status" value="1"/>
</dbReference>
<feature type="repeat" description="RCC1" evidence="1">
    <location>
        <begin position="514"/>
        <end position="567"/>
    </location>
</feature>
<feature type="repeat" description="RCC1" evidence="1">
    <location>
        <begin position="341"/>
        <end position="402"/>
    </location>
</feature>
<dbReference type="Proteomes" id="UP001408356">
    <property type="component" value="Unassembled WGS sequence"/>
</dbReference>
<dbReference type="InterPro" id="IPR000408">
    <property type="entry name" value="Reg_chr_condens"/>
</dbReference>
<evidence type="ECO:0000313" key="4">
    <source>
        <dbReference type="EMBL" id="KAK9413526.1"/>
    </source>
</evidence>
<dbReference type="InterPro" id="IPR009091">
    <property type="entry name" value="RCC1/BLIP-II"/>
</dbReference>